<comment type="caution">
    <text evidence="2">The sequence shown here is derived from an EMBL/GenBank/DDBJ whole genome shotgun (WGS) entry which is preliminary data.</text>
</comment>
<dbReference type="Gene3D" id="3.20.20.190">
    <property type="entry name" value="Phosphatidylinositol (PI) phosphodiesterase"/>
    <property type="match status" value="1"/>
</dbReference>
<evidence type="ECO:0000313" key="3">
    <source>
        <dbReference type="Proteomes" id="UP000241639"/>
    </source>
</evidence>
<evidence type="ECO:0000259" key="1">
    <source>
        <dbReference type="PROSITE" id="PS51704"/>
    </source>
</evidence>
<dbReference type="EMBL" id="PZZP01000003">
    <property type="protein sequence ID" value="PTM54787.1"/>
    <property type="molecule type" value="Genomic_DNA"/>
</dbReference>
<sequence length="310" mass="35103">MTTNGKPLISWGIKAITWVAAGLLAAQTGWGHFGVADARAIYPSPAASVENIAHRGASGHAPESTLSAFRLAVRMGADRVELDVQQSRDGELMTIHDSTLDRTTDGHGKVREHDRAQLKRLDAGAWFKNKHPQHRIDYQDARIPTLDEVLHSLGTEGRYCIEIKEGLPTNTADQVLATLSRHQLLQTQSPEQVIIQSFDPAVLKQIHQKHPELTLIQLIHYRQAGSLSRGGLQRIATYADGIGFHHRRMEREDIRRAHREGLRIHAYTVNQKKKMRRLLDWDVDAICTDFPDRLREVKREQLMDKPISER</sequence>
<feature type="domain" description="GP-PDE" evidence="1">
    <location>
        <begin position="49"/>
        <end position="298"/>
    </location>
</feature>
<dbReference type="SUPFAM" id="SSF51695">
    <property type="entry name" value="PLC-like phosphodiesterases"/>
    <property type="match status" value="1"/>
</dbReference>
<dbReference type="InterPro" id="IPR030395">
    <property type="entry name" value="GP_PDE_dom"/>
</dbReference>
<organism evidence="2 3">
    <name type="scientific">Desmospora activa DSM 45169</name>
    <dbReference type="NCBI Taxonomy" id="1121389"/>
    <lineage>
        <taxon>Bacteria</taxon>
        <taxon>Bacillati</taxon>
        <taxon>Bacillota</taxon>
        <taxon>Bacilli</taxon>
        <taxon>Bacillales</taxon>
        <taxon>Thermoactinomycetaceae</taxon>
        <taxon>Desmospora</taxon>
    </lineage>
</organism>
<reference evidence="2 3" key="1">
    <citation type="submission" date="2018-04" db="EMBL/GenBank/DDBJ databases">
        <title>Genomic Encyclopedia of Archaeal and Bacterial Type Strains, Phase II (KMG-II): from individual species to whole genera.</title>
        <authorList>
            <person name="Goeker M."/>
        </authorList>
    </citation>
    <scope>NUCLEOTIDE SEQUENCE [LARGE SCALE GENOMIC DNA]</scope>
    <source>
        <strain evidence="2 3">DSM 45169</strain>
    </source>
</reference>
<dbReference type="PROSITE" id="PS51704">
    <property type="entry name" value="GP_PDE"/>
    <property type="match status" value="1"/>
</dbReference>
<dbReference type="PANTHER" id="PTHR46211:SF7">
    <property type="entry name" value="GLYCEROPHOSPHODIESTER PHOSPHODIESTERASE"/>
    <property type="match status" value="1"/>
</dbReference>
<dbReference type="PANTHER" id="PTHR46211">
    <property type="entry name" value="GLYCEROPHOSPHORYL DIESTER PHOSPHODIESTERASE"/>
    <property type="match status" value="1"/>
</dbReference>
<dbReference type="GO" id="GO:0006629">
    <property type="term" value="P:lipid metabolic process"/>
    <property type="evidence" value="ECO:0007669"/>
    <property type="project" value="InterPro"/>
</dbReference>
<proteinExistence type="predicted"/>
<dbReference type="GO" id="GO:0008081">
    <property type="term" value="F:phosphoric diester hydrolase activity"/>
    <property type="evidence" value="ECO:0007669"/>
    <property type="project" value="InterPro"/>
</dbReference>
<gene>
    <name evidence="2" type="ORF">C8J48_3439</name>
</gene>
<dbReference type="InterPro" id="IPR017946">
    <property type="entry name" value="PLC-like_Pdiesterase_TIM-brl"/>
</dbReference>
<accession>A0A2T4Z1X8</accession>
<dbReference type="Proteomes" id="UP000241639">
    <property type="component" value="Unassembled WGS sequence"/>
</dbReference>
<protein>
    <submittedName>
        <fullName evidence="2">Glycerophosphoryl diester phosphodiesterase</fullName>
    </submittedName>
</protein>
<dbReference type="AlphaFoldDB" id="A0A2T4Z1X8"/>
<keyword evidence="3" id="KW-1185">Reference proteome</keyword>
<name>A0A2T4Z1X8_9BACL</name>
<dbReference type="Pfam" id="PF03009">
    <property type="entry name" value="GDPD"/>
    <property type="match status" value="1"/>
</dbReference>
<evidence type="ECO:0000313" key="2">
    <source>
        <dbReference type="EMBL" id="PTM54787.1"/>
    </source>
</evidence>